<protein>
    <recommendedName>
        <fullName evidence="1">Trehalose 6-phosphate phosphatase</fullName>
        <ecNumber evidence="1">3.1.3.12</ecNumber>
    </recommendedName>
</protein>
<dbReference type="InterPro" id="IPR036412">
    <property type="entry name" value="HAD-like_sf"/>
</dbReference>
<keyword evidence="1" id="KW-0460">Magnesium</keyword>
<evidence type="ECO:0000313" key="2">
    <source>
        <dbReference type="EMBL" id="AGP30088.1"/>
    </source>
</evidence>
<dbReference type="eggNOG" id="COG1877">
    <property type="taxonomic scope" value="Bacteria"/>
</dbReference>
<dbReference type="NCBIfam" id="TIGR00685">
    <property type="entry name" value="T6PP"/>
    <property type="match status" value="1"/>
</dbReference>
<evidence type="ECO:0000313" key="3">
    <source>
        <dbReference type="Proteomes" id="UP000014809"/>
    </source>
</evidence>
<dbReference type="AlphaFoldDB" id="S4XHG4"/>
<dbReference type="Gene3D" id="3.30.70.1020">
    <property type="entry name" value="Trehalose-6-phosphate phosphatase related protein, domain 2"/>
    <property type="match status" value="1"/>
</dbReference>
<organism evidence="2 3">
    <name type="scientific">Corynebacterium terpenotabidum Y-11</name>
    <dbReference type="NCBI Taxonomy" id="1200352"/>
    <lineage>
        <taxon>Bacteria</taxon>
        <taxon>Bacillati</taxon>
        <taxon>Actinomycetota</taxon>
        <taxon>Actinomycetes</taxon>
        <taxon>Mycobacteriales</taxon>
        <taxon>Corynebacteriaceae</taxon>
        <taxon>Corynebacterium</taxon>
    </lineage>
</organism>
<comment type="similarity">
    <text evidence="1">Belongs to the trehalose phosphatase family.</text>
</comment>
<dbReference type="UniPathway" id="UPA00299"/>
<proteinExistence type="inferred from homology"/>
<dbReference type="HOGENOM" id="CLU_037265_2_1_11"/>
<dbReference type="SUPFAM" id="SSF56784">
    <property type="entry name" value="HAD-like"/>
    <property type="match status" value="1"/>
</dbReference>
<comment type="catalytic activity">
    <reaction evidence="1">
        <text>alpha,alpha-trehalose 6-phosphate + H2O = alpha,alpha-trehalose + phosphate</text>
        <dbReference type="Rhea" id="RHEA:23420"/>
        <dbReference type="ChEBI" id="CHEBI:15377"/>
        <dbReference type="ChEBI" id="CHEBI:16551"/>
        <dbReference type="ChEBI" id="CHEBI:43474"/>
        <dbReference type="ChEBI" id="CHEBI:58429"/>
        <dbReference type="EC" id="3.1.3.12"/>
    </reaction>
</comment>
<dbReference type="RefSeq" id="WP_020440453.1">
    <property type="nucleotide sequence ID" value="NC_021663.1"/>
</dbReference>
<dbReference type="Proteomes" id="UP000014809">
    <property type="component" value="Chromosome"/>
</dbReference>
<dbReference type="Pfam" id="PF02358">
    <property type="entry name" value="Trehalose_PPase"/>
    <property type="match status" value="1"/>
</dbReference>
<dbReference type="STRING" id="1200352.A606_02175"/>
<reference evidence="2 3" key="1">
    <citation type="submission" date="2012-06" db="EMBL/GenBank/DDBJ databases">
        <title>Complete genome sequence of Corynebacterium terpenotabidum Y-11 (=DSM 44721).</title>
        <authorList>
            <person name="Ruckert C."/>
            <person name="Albersmeier A."/>
            <person name="Al-Dilaimi A."/>
            <person name="Szczepanowski R."/>
            <person name="Kalinowski J."/>
        </authorList>
    </citation>
    <scope>NUCLEOTIDE SEQUENCE [LARGE SCALE GENOMIC DNA]</scope>
    <source>
        <strain evidence="2 3">Y-11</strain>
    </source>
</reference>
<sequence length="268" mass="28440">MSSPDLPPVSDADIDTLVSAGTLLLALDVDGTLAGFSTDPMSVRLVPDAHRAVQVLRQLPHTTVMLLSGRDLSQLRVITGYEPVPVPTAEDIRLVGSHGAEPADVAVSVLTDVQAALLDQVTSLAEEYAGLVEGMWVERKPFSRGLHRRGVPDGAAAVRATEHFRAAVTELDGVHVTDGKDILEVAVTDMTKGRYLQWYTGTTEPDRVLFVGDDVTDETALGILRPQDLGVKVGAGETTASRRVADPSAVGELLLRIAAARGARGLRP</sequence>
<dbReference type="GO" id="GO:0046872">
    <property type="term" value="F:metal ion binding"/>
    <property type="evidence" value="ECO:0007669"/>
    <property type="project" value="UniProtKB-KW"/>
</dbReference>
<dbReference type="EC" id="3.1.3.12" evidence="1"/>
<dbReference type="EMBL" id="CP003696">
    <property type="protein sequence ID" value="AGP30088.1"/>
    <property type="molecule type" value="Genomic_DNA"/>
</dbReference>
<dbReference type="InterPro" id="IPR023214">
    <property type="entry name" value="HAD_sf"/>
</dbReference>
<keyword evidence="1" id="KW-0479">Metal-binding</keyword>
<evidence type="ECO:0000256" key="1">
    <source>
        <dbReference type="RuleBase" id="RU361117"/>
    </source>
</evidence>
<dbReference type="GO" id="GO:0004805">
    <property type="term" value="F:trehalose-phosphatase activity"/>
    <property type="evidence" value="ECO:0007669"/>
    <property type="project" value="UniProtKB-EC"/>
</dbReference>
<keyword evidence="1" id="KW-0378">Hydrolase</keyword>
<name>S4XHG4_9CORY</name>
<dbReference type="GO" id="GO:0005992">
    <property type="term" value="P:trehalose biosynthetic process"/>
    <property type="evidence" value="ECO:0007669"/>
    <property type="project" value="UniProtKB-UniPathway"/>
</dbReference>
<keyword evidence="3" id="KW-1185">Reference proteome</keyword>
<dbReference type="PATRIC" id="fig|1200352.3.peg.439"/>
<dbReference type="Gene3D" id="3.40.50.1000">
    <property type="entry name" value="HAD superfamily/HAD-like"/>
    <property type="match status" value="1"/>
</dbReference>
<comment type="cofactor">
    <cofactor evidence="1">
        <name>Mg(2+)</name>
        <dbReference type="ChEBI" id="CHEBI:18420"/>
    </cofactor>
</comment>
<gene>
    <name evidence="2" type="ORF">A606_02175</name>
</gene>
<comment type="function">
    <text evidence="1">Removes the phosphate from trehalose 6-phosphate to produce free trehalose.</text>
</comment>
<dbReference type="KEGG" id="cter:A606_02175"/>
<accession>S4XHG4</accession>
<dbReference type="InterPro" id="IPR003337">
    <property type="entry name" value="Trehalose_PPase"/>
</dbReference>
<comment type="pathway">
    <text evidence="1">Glycan biosynthesis; trehalose biosynthesis.</text>
</comment>